<dbReference type="Proteomes" id="UP000563853">
    <property type="component" value="Unassembled WGS sequence"/>
</dbReference>
<reference evidence="2 3" key="2">
    <citation type="submission" date="2020-04" db="EMBL/GenBank/DDBJ databases">
        <authorList>
            <person name="Hitch T.C.A."/>
            <person name="Wylensek D."/>
            <person name="Clavel T."/>
        </authorList>
    </citation>
    <scope>NUCLEOTIDE SEQUENCE [LARGE SCALE GENOMIC DNA]</scope>
    <source>
        <strain evidence="2 3">WCA-389-WT-5H1</strain>
    </source>
</reference>
<protein>
    <submittedName>
        <fullName evidence="1">Uncharacterized protein</fullName>
    </submittedName>
</protein>
<dbReference type="EMBL" id="JABAFP010000083">
    <property type="protein sequence ID" value="NME43240.1"/>
    <property type="molecule type" value="Genomic_DNA"/>
</dbReference>
<organism evidence="1">
    <name type="scientific">Ligilactobacillus agilis</name>
    <dbReference type="NCBI Taxonomy" id="1601"/>
    <lineage>
        <taxon>Bacteria</taxon>
        <taxon>Bacillati</taxon>
        <taxon>Bacillota</taxon>
        <taxon>Bacilli</taxon>
        <taxon>Lactobacillales</taxon>
        <taxon>Lactobacillaceae</taxon>
        <taxon>Ligilactobacillus</taxon>
    </lineage>
</organism>
<reference evidence="1" key="1">
    <citation type="submission" date="2019-10" db="EMBL/GenBank/DDBJ databases">
        <title>Lactobacillus agilis SY111 Whole Genome Sequencing Project.</title>
        <authorList>
            <person name="Suzuki S."/>
            <person name="Endo A."/>
            <person name="Maeno S."/>
            <person name="Shiwa Y."/>
            <person name="Matsutani M."/>
            <person name="Kajikawa A."/>
        </authorList>
    </citation>
    <scope>NUCLEOTIDE SEQUENCE</scope>
    <source>
        <strain evidence="1">SY111</strain>
    </source>
</reference>
<evidence type="ECO:0000313" key="3">
    <source>
        <dbReference type="Proteomes" id="UP000563853"/>
    </source>
</evidence>
<proteinExistence type="predicted"/>
<gene>
    <name evidence="2" type="ORF">HF863_10805</name>
    <name evidence="1" type="ORF">SY111_16690</name>
</gene>
<accession>A0A6F9XV52</accession>
<dbReference type="EMBL" id="BLAN01000109">
    <property type="protein sequence ID" value="GET09045.1"/>
    <property type="molecule type" value="Genomic_DNA"/>
</dbReference>
<dbReference type="AlphaFoldDB" id="A0A6F9XV52"/>
<evidence type="ECO:0000313" key="2">
    <source>
        <dbReference type="EMBL" id="NME43240.1"/>
    </source>
</evidence>
<sequence length="68" mass="7925">MDELAKVRLSFINSNVNTVTYIKKSDCYGLTKRNRNDRFIEDYEESGKPYGVVNLDQVAHVAYLDEDY</sequence>
<dbReference type="RefSeq" id="WP_170092237.1">
    <property type="nucleotide sequence ID" value="NZ_BLAN01000109.1"/>
</dbReference>
<name>A0A6F9XV52_9LACO</name>
<comment type="caution">
    <text evidence="1">The sequence shown here is derived from an EMBL/GenBank/DDBJ whole genome shotgun (WGS) entry which is preliminary data.</text>
</comment>
<evidence type="ECO:0000313" key="1">
    <source>
        <dbReference type="EMBL" id="GET09045.1"/>
    </source>
</evidence>
<dbReference type="Proteomes" id="UP000494178">
    <property type="component" value="Unassembled WGS sequence"/>
</dbReference>